<dbReference type="Proteomes" id="UP001139516">
    <property type="component" value="Unassembled WGS sequence"/>
</dbReference>
<protein>
    <submittedName>
        <fullName evidence="1">Uncharacterized protein</fullName>
    </submittedName>
</protein>
<accession>A0A9X1YDB0</accession>
<evidence type="ECO:0000313" key="1">
    <source>
        <dbReference type="EMBL" id="MCK8788304.1"/>
    </source>
</evidence>
<dbReference type="AlphaFoldDB" id="A0A9X1YDB0"/>
<keyword evidence="2" id="KW-1185">Reference proteome</keyword>
<evidence type="ECO:0000313" key="2">
    <source>
        <dbReference type="Proteomes" id="UP001139516"/>
    </source>
</evidence>
<comment type="caution">
    <text evidence="1">The sequence shown here is derived from an EMBL/GenBank/DDBJ whole genome shotgun (WGS) entry which is preliminary data.</text>
</comment>
<feature type="non-terminal residue" evidence="1">
    <location>
        <position position="183"/>
    </location>
</feature>
<sequence>MVPQTATARPALVPVAVEWSDELLRRREHLVTIDVGDASTPLFGVDLRIIDYTESGQLRFRVSIAVDGDVRSSDFEVRFGPNGVRYVLDGGPLAFINVGGRRTALVEWFRDNPPAVYFANGALLLGDELFTPPRMDDRIPYSRERIEAWNWAGTNICEESQKTQKRPDGIVTLTSRCRNDWAG</sequence>
<name>A0A9X1YDB0_9PROT</name>
<gene>
    <name evidence="1" type="ORF">M0638_28535</name>
</gene>
<proteinExistence type="predicted"/>
<dbReference type="EMBL" id="JALPRX010000282">
    <property type="protein sequence ID" value="MCK8788304.1"/>
    <property type="molecule type" value="Genomic_DNA"/>
</dbReference>
<dbReference type="RefSeq" id="WP_248670343.1">
    <property type="nucleotide sequence ID" value="NZ_JALPRX010000282.1"/>
</dbReference>
<organism evidence="1 2">
    <name type="scientific">Roseomonas acroporae</name>
    <dbReference type="NCBI Taxonomy" id="2937791"/>
    <lineage>
        <taxon>Bacteria</taxon>
        <taxon>Pseudomonadati</taxon>
        <taxon>Pseudomonadota</taxon>
        <taxon>Alphaproteobacteria</taxon>
        <taxon>Acetobacterales</taxon>
        <taxon>Roseomonadaceae</taxon>
        <taxon>Roseomonas</taxon>
    </lineage>
</organism>
<reference evidence="1" key="1">
    <citation type="submission" date="2022-04" db="EMBL/GenBank/DDBJ databases">
        <title>Roseomonas acroporae sp. nov., isolated from coral Acropora digitifera.</title>
        <authorList>
            <person name="Sun H."/>
        </authorList>
    </citation>
    <scope>NUCLEOTIDE SEQUENCE</scope>
    <source>
        <strain evidence="1">NAR14</strain>
    </source>
</reference>